<name>A0A411PHH8_9GAMM</name>
<evidence type="ECO:0000256" key="5">
    <source>
        <dbReference type="SAM" id="SignalP"/>
    </source>
</evidence>
<gene>
    <name evidence="7" type="ORF">EXU30_10085</name>
</gene>
<keyword evidence="3" id="KW-1015">Disulfide bond</keyword>
<dbReference type="InterPro" id="IPR013766">
    <property type="entry name" value="Thioredoxin_domain"/>
</dbReference>
<keyword evidence="4" id="KW-0676">Redox-active center</keyword>
<dbReference type="Proteomes" id="UP000291106">
    <property type="component" value="Chromosome"/>
</dbReference>
<dbReference type="InterPro" id="IPR000866">
    <property type="entry name" value="AhpC/TSA"/>
</dbReference>
<dbReference type="GO" id="GO:0030313">
    <property type="term" value="C:cell envelope"/>
    <property type="evidence" value="ECO:0007669"/>
    <property type="project" value="UniProtKB-SubCell"/>
</dbReference>
<evidence type="ECO:0000313" key="7">
    <source>
        <dbReference type="EMBL" id="QBF83003.1"/>
    </source>
</evidence>
<dbReference type="PANTHER" id="PTHR42852:SF6">
    <property type="entry name" value="THIOL:DISULFIDE INTERCHANGE PROTEIN DSBE"/>
    <property type="match status" value="1"/>
</dbReference>
<dbReference type="RefSeq" id="WP_130599693.1">
    <property type="nucleotide sequence ID" value="NZ_CP036200.1"/>
</dbReference>
<feature type="signal peptide" evidence="5">
    <location>
        <begin position="1"/>
        <end position="22"/>
    </location>
</feature>
<reference evidence="7 8" key="1">
    <citation type="submission" date="2019-02" db="EMBL/GenBank/DDBJ databases">
        <title>Shewanella sp. D4-2 isolated from Dokdo Island.</title>
        <authorList>
            <person name="Baek K."/>
        </authorList>
    </citation>
    <scope>NUCLEOTIDE SEQUENCE [LARGE SCALE GENOMIC DNA]</scope>
    <source>
        <strain evidence="7 8">D4-2</strain>
    </source>
</reference>
<dbReference type="Gene3D" id="3.40.30.10">
    <property type="entry name" value="Glutaredoxin"/>
    <property type="match status" value="1"/>
</dbReference>
<organism evidence="7 8">
    <name type="scientific">Shewanella maritima</name>
    <dbReference type="NCBI Taxonomy" id="2520507"/>
    <lineage>
        <taxon>Bacteria</taxon>
        <taxon>Pseudomonadati</taxon>
        <taxon>Pseudomonadota</taxon>
        <taxon>Gammaproteobacteria</taxon>
        <taxon>Alteromonadales</taxon>
        <taxon>Shewanellaceae</taxon>
        <taxon>Shewanella</taxon>
    </lineage>
</organism>
<keyword evidence="5" id="KW-0732">Signal</keyword>
<protein>
    <submittedName>
        <fullName evidence="7">TlpA family protein disulfide reductase</fullName>
    </submittedName>
</protein>
<evidence type="ECO:0000256" key="2">
    <source>
        <dbReference type="ARBA" id="ARBA00022748"/>
    </source>
</evidence>
<feature type="chain" id="PRO_5019109389" evidence="5">
    <location>
        <begin position="23"/>
        <end position="211"/>
    </location>
</feature>
<dbReference type="CDD" id="cd02966">
    <property type="entry name" value="TlpA_like_family"/>
    <property type="match status" value="1"/>
</dbReference>
<dbReference type="GO" id="GO:0016491">
    <property type="term" value="F:oxidoreductase activity"/>
    <property type="evidence" value="ECO:0007669"/>
    <property type="project" value="InterPro"/>
</dbReference>
<accession>A0A411PHH8</accession>
<comment type="subcellular location">
    <subcellularLocation>
        <location evidence="1">Cell envelope</location>
    </subcellularLocation>
</comment>
<evidence type="ECO:0000256" key="3">
    <source>
        <dbReference type="ARBA" id="ARBA00023157"/>
    </source>
</evidence>
<dbReference type="Pfam" id="PF00578">
    <property type="entry name" value="AhpC-TSA"/>
    <property type="match status" value="1"/>
</dbReference>
<sequence>MNKLTTLLASVLLTATCTVSFASQASLPSEKVYDTGENIPKPMIMSRFIEMTKARKVNEIPLTSLDGETVKLSDYRGKLVVMNLWATWCAPCIKEIPMMEKIRQDNINNDLVVMPVSIDEEYDKVAAFLTRHKLDGYPTLIDPQAQIENMVPLNVVPATYVFDGEGNLVGFLRGYLDWGDKEVQPYLEQLTAKYANPTTFSNAQSRGASAE</sequence>
<dbReference type="SUPFAM" id="SSF52833">
    <property type="entry name" value="Thioredoxin-like"/>
    <property type="match status" value="1"/>
</dbReference>
<evidence type="ECO:0000313" key="8">
    <source>
        <dbReference type="Proteomes" id="UP000291106"/>
    </source>
</evidence>
<feature type="domain" description="Thioredoxin" evidence="6">
    <location>
        <begin position="51"/>
        <end position="192"/>
    </location>
</feature>
<dbReference type="GO" id="GO:0016209">
    <property type="term" value="F:antioxidant activity"/>
    <property type="evidence" value="ECO:0007669"/>
    <property type="project" value="InterPro"/>
</dbReference>
<dbReference type="InterPro" id="IPR050553">
    <property type="entry name" value="Thioredoxin_ResA/DsbE_sf"/>
</dbReference>
<dbReference type="PROSITE" id="PS51352">
    <property type="entry name" value="THIOREDOXIN_2"/>
    <property type="match status" value="1"/>
</dbReference>
<dbReference type="InterPro" id="IPR036249">
    <property type="entry name" value="Thioredoxin-like_sf"/>
</dbReference>
<keyword evidence="8" id="KW-1185">Reference proteome</keyword>
<dbReference type="GO" id="GO:0017004">
    <property type="term" value="P:cytochrome complex assembly"/>
    <property type="evidence" value="ECO:0007669"/>
    <property type="project" value="UniProtKB-KW"/>
</dbReference>
<evidence type="ECO:0000256" key="4">
    <source>
        <dbReference type="ARBA" id="ARBA00023284"/>
    </source>
</evidence>
<proteinExistence type="predicted"/>
<keyword evidence="2" id="KW-0201">Cytochrome c-type biogenesis</keyword>
<dbReference type="EMBL" id="CP036200">
    <property type="protein sequence ID" value="QBF83003.1"/>
    <property type="molecule type" value="Genomic_DNA"/>
</dbReference>
<evidence type="ECO:0000256" key="1">
    <source>
        <dbReference type="ARBA" id="ARBA00004196"/>
    </source>
</evidence>
<dbReference type="OrthoDB" id="9799347at2"/>
<dbReference type="KEGG" id="smai:EXU30_10085"/>
<dbReference type="PANTHER" id="PTHR42852">
    <property type="entry name" value="THIOL:DISULFIDE INTERCHANGE PROTEIN DSBE"/>
    <property type="match status" value="1"/>
</dbReference>
<dbReference type="AlphaFoldDB" id="A0A411PHH8"/>
<evidence type="ECO:0000259" key="6">
    <source>
        <dbReference type="PROSITE" id="PS51352"/>
    </source>
</evidence>